<dbReference type="AlphaFoldDB" id="A0AAW2GHG0"/>
<proteinExistence type="predicted"/>
<gene>
    <name evidence="1" type="ORF">PUN28_004730</name>
</gene>
<organism evidence="1 2">
    <name type="scientific">Cardiocondyla obscurior</name>
    <dbReference type="NCBI Taxonomy" id="286306"/>
    <lineage>
        <taxon>Eukaryota</taxon>
        <taxon>Metazoa</taxon>
        <taxon>Ecdysozoa</taxon>
        <taxon>Arthropoda</taxon>
        <taxon>Hexapoda</taxon>
        <taxon>Insecta</taxon>
        <taxon>Pterygota</taxon>
        <taxon>Neoptera</taxon>
        <taxon>Endopterygota</taxon>
        <taxon>Hymenoptera</taxon>
        <taxon>Apocrita</taxon>
        <taxon>Aculeata</taxon>
        <taxon>Formicoidea</taxon>
        <taxon>Formicidae</taxon>
        <taxon>Myrmicinae</taxon>
        <taxon>Cardiocondyla</taxon>
    </lineage>
</organism>
<name>A0AAW2GHG0_9HYME</name>
<keyword evidence="2" id="KW-1185">Reference proteome</keyword>
<sequence>MSLALRQQRRRQRRQRRRRRRRRRRRWWWITITLLFSPSFLPLNGDVRYIRIITRSEIYSSLIERRWRFLEKSAPRKREQRGILFNFLFFFFLLFSKKSVSTQFLYPAELMPFRNGLGSSPEISRNTHPGIPYAGPACKFCNRGQIDIKWDVL</sequence>
<comment type="caution">
    <text evidence="1">The sequence shown here is derived from an EMBL/GenBank/DDBJ whole genome shotgun (WGS) entry which is preliminary data.</text>
</comment>
<reference evidence="1 2" key="1">
    <citation type="submission" date="2023-03" db="EMBL/GenBank/DDBJ databases">
        <title>High recombination rates correlate with genetic variation in Cardiocondyla obscurior ants.</title>
        <authorList>
            <person name="Errbii M."/>
        </authorList>
    </citation>
    <scope>NUCLEOTIDE SEQUENCE [LARGE SCALE GENOMIC DNA]</scope>
    <source>
        <strain evidence="1">Alpha-2009</strain>
        <tissue evidence="1">Whole body</tissue>
    </source>
</reference>
<accession>A0AAW2GHG0</accession>
<dbReference type="EMBL" id="JADYXP020000004">
    <property type="protein sequence ID" value="KAL0125872.1"/>
    <property type="molecule type" value="Genomic_DNA"/>
</dbReference>
<evidence type="ECO:0000313" key="2">
    <source>
        <dbReference type="Proteomes" id="UP001430953"/>
    </source>
</evidence>
<protein>
    <submittedName>
        <fullName evidence="1">Uncharacterized protein</fullName>
    </submittedName>
</protein>
<evidence type="ECO:0000313" key="1">
    <source>
        <dbReference type="EMBL" id="KAL0125872.1"/>
    </source>
</evidence>
<dbReference type="Proteomes" id="UP001430953">
    <property type="component" value="Unassembled WGS sequence"/>
</dbReference>